<dbReference type="EC" id="2.7.7.7" evidence="11"/>
<dbReference type="Pfam" id="PF12362">
    <property type="entry name" value="DUF3646"/>
    <property type="match status" value="1"/>
</dbReference>
<evidence type="ECO:0000259" key="13">
    <source>
        <dbReference type="SMART" id="SM00382"/>
    </source>
</evidence>
<dbReference type="CDD" id="cd18137">
    <property type="entry name" value="HLD_clamp_pol_III_gamma_tau"/>
    <property type="match status" value="1"/>
</dbReference>
<dbReference type="SUPFAM" id="SSF52540">
    <property type="entry name" value="P-loop containing nucleoside triphosphate hydrolases"/>
    <property type="match status" value="1"/>
</dbReference>
<dbReference type="OrthoDB" id="9810148at2"/>
<dbReference type="PANTHER" id="PTHR11669">
    <property type="entry name" value="REPLICATION FACTOR C / DNA POLYMERASE III GAMMA-TAU SUBUNIT"/>
    <property type="match status" value="1"/>
</dbReference>
<proteinExistence type="inferred from homology"/>
<dbReference type="FunFam" id="1.10.8.60:FF:000013">
    <property type="entry name" value="DNA polymerase III subunit gamma/tau"/>
    <property type="match status" value="1"/>
</dbReference>
<dbReference type="InterPro" id="IPR027417">
    <property type="entry name" value="P-loop_NTPase"/>
</dbReference>
<dbReference type="Pfam" id="PF13177">
    <property type="entry name" value="DNA_pol3_delta2"/>
    <property type="match status" value="1"/>
</dbReference>
<dbReference type="Pfam" id="PF22608">
    <property type="entry name" value="DNAX_ATPase_lid"/>
    <property type="match status" value="1"/>
</dbReference>
<evidence type="ECO:0000256" key="3">
    <source>
        <dbReference type="ARBA" id="ARBA00022695"/>
    </source>
</evidence>
<dbReference type="GO" id="GO:0003887">
    <property type="term" value="F:DNA-directed DNA polymerase activity"/>
    <property type="evidence" value="ECO:0007669"/>
    <property type="project" value="UniProtKB-KW"/>
</dbReference>
<dbReference type="SMART" id="SM00382">
    <property type="entry name" value="AAA"/>
    <property type="match status" value="1"/>
</dbReference>
<reference evidence="14 15" key="1">
    <citation type="submission" date="2018-08" db="EMBL/GenBank/DDBJ databases">
        <title>Genomic Encyclopedia of Archaeal and Bacterial Type Strains, Phase II (KMG-II): from individual species to whole genera.</title>
        <authorList>
            <person name="Goeker M."/>
        </authorList>
    </citation>
    <scope>NUCLEOTIDE SEQUENCE [LARGE SCALE GENOMIC DNA]</scope>
    <source>
        <strain evidence="14 15">DSM 5002</strain>
    </source>
</reference>
<dbReference type="InterPro" id="IPR003593">
    <property type="entry name" value="AAA+_ATPase"/>
</dbReference>
<keyword evidence="7" id="KW-0862">Zinc</keyword>
<keyword evidence="2 11" id="KW-0808">Transferase</keyword>
<sequence length="614" mass="66726">MSRSTKQPGGKAAGNSRKTDAGETEGQPSMPYVVLARKYRPHTFEDLIGQDAMVRTLRNAFATGRIAQAYMLTGVRGVGKTTTARILARALNYSKPGEDNGPTLDLAEEGEHCRAIMEGRHMDVMEMDAASHTGIDDIREITDAIRYKPAYARYKVFIIDEVHMLSKAAFNGLLKTLEEPPEHVKFIFATTEVRKVPVTVLSRCQRFDLRRVDADKLIAHFADVAEREGRRIEDEALGLIARAAEGSVRDGLSLLDTAFAHANDAVTAADVRAMLGLGDSARIYDLLEAALRGAPDKALDELGALHADGAEPERVIQDLAEAVHTASRLAVTGDGGGAALSETERERASALAAVIGVPKLARAWQMLLKGLEEVSRAPNALAAAEMVLIRLSHTADLPPPDKLIRELAEPGASPRTNREQKQNESAPTDVPDSSRAETAPPANPVKVESTPVSLKSFEDVAALAGKHRDIKLKLALEENVRLVSFRPGHIELNLLDGAPQDLANQLGNKLKAWTGERWMVSVSDQPGEKTLGEKRREQEATIRAQVEQHPLVRQVFQHFPSAEIVGVEELDTGTAPPPEERNAANSEDGHERLYEHDEAGQGAAKQNGRNAGRD</sequence>
<evidence type="ECO:0000256" key="9">
    <source>
        <dbReference type="ARBA" id="ARBA00022932"/>
    </source>
</evidence>
<dbReference type="PANTHER" id="PTHR11669:SF0">
    <property type="entry name" value="PROTEIN STICHEL-LIKE 2"/>
    <property type="match status" value="1"/>
</dbReference>
<feature type="domain" description="AAA+ ATPase" evidence="13">
    <location>
        <begin position="66"/>
        <end position="213"/>
    </location>
</feature>
<dbReference type="AlphaFoldDB" id="A0A397PJ16"/>
<comment type="caution">
    <text evidence="14">The sequence shown here is derived from an EMBL/GenBank/DDBJ whole genome shotgun (WGS) entry which is preliminary data.</text>
</comment>
<evidence type="ECO:0000256" key="10">
    <source>
        <dbReference type="ARBA" id="ARBA00049244"/>
    </source>
</evidence>
<dbReference type="CDD" id="cd00009">
    <property type="entry name" value="AAA"/>
    <property type="match status" value="1"/>
</dbReference>
<keyword evidence="4 11" id="KW-0235">DNA replication</keyword>
<dbReference type="NCBIfam" id="TIGR02397">
    <property type="entry name" value="dnaX_nterm"/>
    <property type="match status" value="1"/>
</dbReference>
<dbReference type="Gene3D" id="1.20.272.10">
    <property type="match status" value="1"/>
</dbReference>
<dbReference type="Pfam" id="PF12169">
    <property type="entry name" value="DNA_pol3_gamma3"/>
    <property type="match status" value="1"/>
</dbReference>
<dbReference type="Gene3D" id="1.10.8.60">
    <property type="match status" value="1"/>
</dbReference>
<comment type="function">
    <text evidence="11">DNA polymerase III is a complex, multichain enzyme responsible for most of the replicative synthesis in bacteria. This DNA polymerase also exhibits 3' to 5' exonuclease activity.</text>
</comment>
<organism evidence="14 15">
    <name type="scientific">Dichotomicrobium thermohalophilum</name>
    <dbReference type="NCBI Taxonomy" id="933063"/>
    <lineage>
        <taxon>Bacteria</taxon>
        <taxon>Pseudomonadati</taxon>
        <taxon>Pseudomonadota</taxon>
        <taxon>Alphaproteobacteria</taxon>
        <taxon>Hyphomicrobiales</taxon>
        <taxon>Hyphomicrobiaceae</taxon>
        <taxon>Dichotomicrobium</taxon>
    </lineage>
</organism>
<comment type="catalytic activity">
    <reaction evidence="10 11">
        <text>DNA(n) + a 2'-deoxyribonucleoside 5'-triphosphate = DNA(n+1) + diphosphate</text>
        <dbReference type="Rhea" id="RHEA:22508"/>
        <dbReference type="Rhea" id="RHEA-COMP:17339"/>
        <dbReference type="Rhea" id="RHEA-COMP:17340"/>
        <dbReference type="ChEBI" id="CHEBI:33019"/>
        <dbReference type="ChEBI" id="CHEBI:61560"/>
        <dbReference type="ChEBI" id="CHEBI:173112"/>
        <dbReference type="EC" id="2.7.7.7"/>
    </reaction>
</comment>
<dbReference type="InterPro" id="IPR022754">
    <property type="entry name" value="DNA_pol_III_gamma-3"/>
</dbReference>
<feature type="region of interest" description="Disordered" evidence="12">
    <location>
        <begin position="566"/>
        <end position="614"/>
    </location>
</feature>
<dbReference type="GO" id="GO:0003677">
    <property type="term" value="F:DNA binding"/>
    <property type="evidence" value="ECO:0007669"/>
    <property type="project" value="InterPro"/>
</dbReference>
<dbReference type="NCBIfam" id="NF006585">
    <property type="entry name" value="PRK09111.1"/>
    <property type="match status" value="1"/>
</dbReference>
<evidence type="ECO:0000256" key="1">
    <source>
        <dbReference type="ARBA" id="ARBA00006360"/>
    </source>
</evidence>
<dbReference type="RefSeq" id="WP_119062449.1">
    <property type="nucleotide sequence ID" value="NZ_QXDF01000004.1"/>
</dbReference>
<dbReference type="GO" id="GO:0046872">
    <property type="term" value="F:metal ion binding"/>
    <property type="evidence" value="ECO:0007669"/>
    <property type="project" value="UniProtKB-KW"/>
</dbReference>
<dbReference type="Proteomes" id="UP000266273">
    <property type="component" value="Unassembled WGS sequence"/>
</dbReference>
<evidence type="ECO:0000313" key="14">
    <source>
        <dbReference type="EMBL" id="RIA47275.1"/>
    </source>
</evidence>
<evidence type="ECO:0000313" key="15">
    <source>
        <dbReference type="Proteomes" id="UP000266273"/>
    </source>
</evidence>
<keyword evidence="15" id="KW-1185">Reference proteome</keyword>
<dbReference type="InterPro" id="IPR050238">
    <property type="entry name" value="DNA_Rep/Repair_Clamp_Loader"/>
</dbReference>
<comment type="similarity">
    <text evidence="1 11">Belongs to the DnaX/STICHEL family.</text>
</comment>
<evidence type="ECO:0000256" key="2">
    <source>
        <dbReference type="ARBA" id="ARBA00022679"/>
    </source>
</evidence>
<feature type="region of interest" description="Disordered" evidence="12">
    <location>
        <begin position="411"/>
        <end position="450"/>
    </location>
</feature>
<keyword evidence="3 11" id="KW-0548">Nucleotidyltransferase</keyword>
<dbReference type="InterPro" id="IPR012763">
    <property type="entry name" value="DNA_pol_III_sug/sutau_N"/>
</dbReference>
<name>A0A397PJ16_9HYPH</name>
<evidence type="ECO:0000256" key="7">
    <source>
        <dbReference type="ARBA" id="ARBA00022833"/>
    </source>
</evidence>
<dbReference type="InterPro" id="IPR008921">
    <property type="entry name" value="DNA_pol3_clamp-load_cplx_C"/>
</dbReference>
<dbReference type="GO" id="GO:0005524">
    <property type="term" value="F:ATP binding"/>
    <property type="evidence" value="ECO:0007669"/>
    <property type="project" value="UniProtKB-KW"/>
</dbReference>
<keyword evidence="9 11" id="KW-0239">DNA-directed DNA polymerase</keyword>
<comment type="subunit">
    <text evidence="11">DNA polymerase III contains a core (composed of alpha, epsilon and theta chains) that associates with a tau subunit. This core dimerizes to form the POLIII' complex. PolIII' associates with the gamma complex (composed of gamma, delta, delta', psi and chi chains) and with the beta chain to form the complete DNA polymerase III complex.</text>
</comment>
<evidence type="ECO:0000256" key="4">
    <source>
        <dbReference type="ARBA" id="ARBA00022705"/>
    </source>
</evidence>
<dbReference type="SUPFAM" id="SSF48019">
    <property type="entry name" value="post-AAA+ oligomerization domain-like"/>
    <property type="match status" value="1"/>
</dbReference>
<evidence type="ECO:0000256" key="5">
    <source>
        <dbReference type="ARBA" id="ARBA00022723"/>
    </source>
</evidence>
<dbReference type="FunFam" id="3.40.50.300:FF:000014">
    <property type="entry name" value="DNA polymerase III subunit gamma/tau"/>
    <property type="match status" value="1"/>
</dbReference>
<keyword evidence="6 11" id="KW-0547">Nucleotide-binding</keyword>
<accession>A0A397PJ16</accession>
<dbReference type="GO" id="GO:0009360">
    <property type="term" value="C:DNA polymerase III complex"/>
    <property type="evidence" value="ECO:0007669"/>
    <property type="project" value="InterPro"/>
</dbReference>
<keyword evidence="8 11" id="KW-0067">ATP-binding</keyword>
<protein>
    <recommendedName>
        <fullName evidence="11">DNA polymerase III subunit gamma/tau</fullName>
        <ecNumber evidence="11">2.7.7.7</ecNumber>
    </recommendedName>
</protein>
<dbReference type="InterPro" id="IPR045085">
    <property type="entry name" value="HLD_clamp_pol_III_gamma_tau"/>
</dbReference>
<dbReference type="EMBL" id="QXDF01000004">
    <property type="protein sequence ID" value="RIA47275.1"/>
    <property type="molecule type" value="Genomic_DNA"/>
</dbReference>
<feature type="region of interest" description="Disordered" evidence="12">
    <location>
        <begin position="1"/>
        <end position="29"/>
    </location>
</feature>
<evidence type="ECO:0000256" key="8">
    <source>
        <dbReference type="ARBA" id="ARBA00022840"/>
    </source>
</evidence>
<evidence type="ECO:0000256" key="12">
    <source>
        <dbReference type="SAM" id="MobiDB-lite"/>
    </source>
</evidence>
<dbReference type="GO" id="GO:0006261">
    <property type="term" value="P:DNA-templated DNA replication"/>
    <property type="evidence" value="ECO:0007669"/>
    <property type="project" value="TreeGrafter"/>
</dbReference>
<dbReference type="Gene3D" id="3.40.50.300">
    <property type="entry name" value="P-loop containing nucleotide triphosphate hydrolases"/>
    <property type="match status" value="1"/>
</dbReference>
<keyword evidence="5" id="KW-0479">Metal-binding</keyword>
<dbReference type="InterPro" id="IPR022107">
    <property type="entry name" value="DNA_pol_III_gamma/tau_C"/>
</dbReference>
<feature type="compositionally biased region" description="Basic and acidic residues" evidence="12">
    <location>
        <begin position="578"/>
        <end position="599"/>
    </location>
</feature>
<evidence type="ECO:0000256" key="6">
    <source>
        <dbReference type="ARBA" id="ARBA00022741"/>
    </source>
</evidence>
<gene>
    <name evidence="11" type="primary">dnaX</name>
    <name evidence="14" type="ORF">BXY53_2658</name>
</gene>
<evidence type="ECO:0000256" key="11">
    <source>
        <dbReference type="RuleBase" id="RU364063"/>
    </source>
</evidence>